<dbReference type="GO" id="GO:0005886">
    <property type="term" value="C:plasma membrane"/>
    <property type="evidence" value="ECO:0007669"/>
    <property type="project" value="TreeGrafter"/>
</dbReference>
<dbReference type="GO" id="GO:0051701">
    <property type="term" value="P:biological process involved in interaction with host"/>
    <property type="evidence" value="ECO:0007669"/>
    <property type="project" value="TreeGrafter"/>
</dbReference>
<dbReference type="RefSeq" id="WP_007577798.1">
    <property type="nucleotide sequence ID" value="NZ_AGUD01000266.1"/>
</dbReference>
<reference evidence="14 15" key="1">
    <citation type="journal article" date="2013" name="Biodegradation">
        <title>Quantitative proteomic analysis of ibuprofen-degrading Patulibacter sp. strain I11.</title>
        <authorList>
            <person name="Almeida B."/>
            <person name="Kjeldal H."/>
            <person name="Lolas I."/>
            <person name="Knudsen A.D."/>
            <person name="Carvalho G."/>
            <person name="Nielsen K.L."/>
            <person name="Barreto Crespo M.T."/>
            <person name="Stensballe A."/>
            <person name="Nielsen J.L."/>
        </authorList>
    </citation>
    <scope>NUCLEOTIDE SEQUENCE [LARGE SCALE GENOMIC DNA]</scope>
    <source>
        <strain evidence="14 15">I11</strain>
    </source>
</reference>
<name>H0E9Q6_9ACTN</name>
<evidence type="ECO:0000256" key="6">
    <source>
        <dbReference type="ARBA" id="ARBA00022679"/>
    </source>
</evidence>
<evidence type="ECO:0000256" key="11">
    <source>
        <dbReference type="RuleBase" id="RU361241"/>
    </source>
</evidence>
<evidence type="ECO:0000259" key="12">
    <source>
        <dbReference type="Pfam" id="PF03007"/>
    </source>
</evidence>
<dbReference type="PANTHER" id="PTHR31650:SF1">
    <property type="entry name" value="WAX ESTER SYNTHASE_DIACYLGLYCEROL ACYLTRANSFERASE 4-RELATED"/>
    <property type="match status" value="1"/>
</dbReference>
<dbReference type="Pfam" id="PF03007">
    <property type="entry name" value="WS_DGAT_cat"/>
    <property type="match status" value="1"/>
</dbReference>
<dbReference type="InterPro" id="IPR045034">
    <property type="entry name" value="O-acyltransferase_WSD1-like"/>
</dbReference>
<proteinExistence type="inferred from homology"/>
<evidence type="ECO:0000256" key="8">
    <source>
        <dbReference type="ARBA" id="ARBA00023098"/>
    </source>
</evidence>
<dbReference type="InterPro" id="IPR004255">
    <property type="entry name" value="O-acyltransferase_WSD1_N"/>
</dbReference>
<dbReference type="InterPro" id="IPR023213">
    <property type="entry name" value="CAT-like_dom_sf"/>
</dbReference>
<comment type="similarity">
    <text evidence="3 11">Belongs to the long-chain O-acyltransferase family.</text>
</comment>
<dbReference type="GO" id="GO:0006071">
    <property type="term" value="P:glycerol metabolic process"/>
    <property type="evidence" value="ECO:0007669"/>
    <property type="project" value="UniProtKB-KW"/>
</dbReference>
<dbReference type="AlphaFoldDB" id="H0E9Q6"/>
<dbReference type="GO" id="GO:0001666">
    <property type="term" value="P:response to hypoxia"/>
    <property type="evidence" value="ECO:0007669"/>
    <property type="project" value="TreeGrafter"/>
</dbReference>
<feature type="domain" description="O-acyltransferase WSD1 C-terminal" evidence="13">
    <location>
        <begin position="330"/>
        <end position="481"/>
    </location>
</feature>
<dbReference type="Pfam" id="PF06974">
    <property type="entry name" value="WS_DGAT_C"/>
    <property type="match status" value="1"/>
</dbReference>
<keyword evidence="7 11" id="KW-0319">Glycerol metabolism</keyword>
<dbReference type="GO" id="GO:0004144">
    <property type="term" value="F:diacylglycerol O-acyltransferase activity"/>
    <property type="evidence" value="ECO:0007669"/>
    <property type="project" value="UniProtKB-EC"/>
</dbReference>
<dbReference type="GO" id="GO:0019432">
    <property type="term" value="P:triglyceride biosynthetic process"/>
    <property type="evidence" value="ECO:0007669"/>
    <property type="project" value="UniProtKB-UniPathway"/>
</dbReference>
<accession>H0E9Q6</accession>
<dbReference type="InterPro" id="IPR009721">
    <property type="entry name" value="O-acyltransferase_WSD1_C"/>
</dbReference>
<evidence type="ECO:0000256" key="4">
    <source>
        <dbReference type="ARBA" id="ARBA00013244"/>
    </source>
</evidence>
<organism evidence="14 15">
    <name type="scientific">Patulibacter medicamentivorans</name>
    <dbReference type="NCBI Taxonomy" id="1097667"/>
    <lineage>
        <taxon>Bacteria</taxon>
        <taxon>Bacillati</taxon>
        <taxon>Actinomycetota</taxon>
        <taxon>Thermoleophilia</taxon>
        <taxon>Solirubrobacterales</taxon>
        <taxon>Patulibacteraceae</taxon>
        <taxon>Patulibacter</taxon>
    </lineage>
</organism>
<dbReference type="OrthoDB" id="9810950at2"/>
<evidence type="ECO:0000256" key="9">
    <source>
        <dbReference type="ARBA" id="ARBA00023315"/>
    </source>
</evidence>
<keyword evidence="6 11" id="KW-0808">Transferase</keyword>
<evidence type="ECO:0000256" key="10">
    <source>
        <dbReference type="ARBA" id="ARBA00048109"/>
    </source>
</evidence>
<dbReference type="EMBL" id="AGUD01000266">
    <property type="protein sequence ID" value="EHN09600.1"/>
    <property type="molecule type" value="Genomic_DNA"/>
</dbReference>
<dbReference type="EC" id="2.3.1.20" evidence="4 11"/>
<dbReference type="SUPFAM" id="SSF52777">
    <property type="entry name" value="CoA-dependent acyltransferases"/>
    <property type="match status" value="1"/>
</dbReference>
<dbReference type="UniPathway" id="UPA00282"/>
<keyword evidence="9 11" id="KW-0012">Acyltransferase</keyword>
<sequence>MRQLTSLDALFLAHEGDRTVGHVSAYVVLDPSDAPGGRLTIDALRDMMHSRMPLLPPFRWKLVGVPLGLDHGYWATDPEFDLGYHVRETAVPAPGGDDEVATLIGRLFSQPLDRQRPLWELYLVQGLADGRCALFSKVHHALVDGVSGAEILGAMFDLSPEGREVEAPTGSELEHPPSPVEMLLRTIAAAPKRARKQATALPRLVVNAGAIPGSGWIPGLRTAGRMARAIARPLTGDDRPLLEPPSGSAPQVPFSNRLSGHLRMAHVRLDLGEVKAVKTALGTTVNDVIMAIAAGGVRRWLLEHEALPDEPLLALVPVSVRTPEQYGTFGNRVGGMVVPLPTNLRESDERLAAARAAMMTAKQRHEAVPADALIDATRFLPPALFAQATKITLGIAGRPGVRPPMNLIVSNVPGPQVPLYCAGARIESLVPVSPVTHGVGMNITVMSYLGRIDAGIVVDRDQVPDPELVAAGMEEELEALKALAVAAGNGAG</sequence>
<gene>
    <name evidence="14" type="ORF">PAI11_35760</name>
</gene>
<comment type="caution">
    <text evidence="14">The sequence shown here is derived from an EMBL/GenBank/DDBJ whole genome shotgun (WGS) entry which is preliminary data.</text>
</comment>
<evidence type="ECO:0000256" key="1">
    <source>
        <dbReference type="ARBA" id="ARBA00004771"/>
    </source>
</evidence>
<dbReference type="Proteomes" id="UP000005143">
    <property type="component" value="Unassembled WGS sequence"/>
</dbReference>
<feature type="domain" description="O-acyltransferase WSD1-like N-terminal" evidence="12">
    <location>
        <begin position="4"/>
        <end position="289"/>
    </location>
</feature>
<evidence type="ECO:0000256" key="7">
    <source>
        <dbReference type="ARBA" id="ARBA00022798"/>
    </source>
</evidence>
<dbReference type="InterPro" id="IPR014292">
    <property type="entry name" value="Acyl_transf_WS/DGAT"/>
</dbReference>
<evidence type="ECO:0000256" key="2">
    <source>
        <dbReference type="ARBA" id="ARBA00005189"/>
    </source>
</evidence>
<dbReference type="GO" id="GO:0071731">
    <property type="term" value="P:response to nitric oxide"/>
    <property type="evidence" value="ECO:0007669"/>
    <property type="project" value="TreeGrafter"/>
</dbReference>
<comment type="catalytic activity">
    <reaction evidence="10 11">
        <text>an acyl-CoA + a 1,2-diacyl-sn-glycerol = a triacyl-sn-glycerol + CoA</text>
        <dbReference type="Rhea" id="RHEA:10868"/>
        <dbReference type="ChEBI" id="CHEBI:17815"/>
        <dbReference type="ChEBI" id="CHEBI:57287"/>
        <dbReference type="ChEBI" id="CHEBI:58342"/>
        <dbReference type="ChEBI" id="CHEBI:64615"/>
        <dbReference type="EC" id="2.3.1.20"/>
    </reaction>
</comment>
<dbReference type="Gene3D" id="3.30.559.10">
    <property type="entry name" value="Chloramphenicol acetyltransferase-like domain"/>
    <property type="match status" value="1"/>
</dbReference>
<evidence type="ECO:0000313" key="15">
    <source>
        <dbReference type="Proteomes" id="UP000005143"/>
    </source>
</evidence>
<dbReference type="PANTHER" id="PTHR31650">
    <property type="entry name" value="O-ACYLTRANSFERASE (WSD1-LIKE) FAMILY PROTEIN"/>
    <property type="match status" value="1"/>
</dbReference>
<evidence type="ECO:0000313" key="14">
    <source>
        <dbReference type="EMBL" id="EHN09600.1"/>
    </source>
</evidence>
<comment type="pathway">
    <text evidence="1 11">Glycerolipid metabolism; triacylglycerol biosynthesis.</text>
</comment>
<keyword evidence="5 11" id="KW-0444">Lipid biosynthesis</keyword>
<comment type="pathway">
    <text evidence="2">Lipid metabolism.</text>
</comment>
<dbReference type="NCBIfam" id="TIGR02946">
    <property type="entry name" value="acyl_WS_DGAT"/>
    <property type="match status" value="1"/>
</dbReference>
<protein>
    <recommendedName>
        <fullName evidence="4 11">Diacylglycerol O-acyltransferase</fullName>
        <ecNumber evidence="4 11">2.3.1.20</ecNumber>
    </recommendedName>
</protein>
<evidence type="ECO:0000259" key="13">
    <source>
        <dbReference type="Pfam" id="PF06974"/>
    </source>
</evidence>
<evidence type="ECO:0000256" key="5">
    <source>
        <dbReference type="ARBA" id="ARBA00022516"/>
    </source>
</evidence>
<evidence type="ECO:0000256" key="3">
    <source>
        <dbReference type="ARBA" id="ARBA00009587"/>
    </source>
</evidence>
<keyword evidence="8 11" id="KW-0443">Lipid metabolism</keyword>
<dbReference type="PATRIC" id="fig|1097667.3.peg.3547"/>
<keyword evidence="15" id="KW-1185">Reference proteome</keyword>